<dbReference type="EMBL" id="JACTVJ010000013">
    <property type="protein sequence ID" value="MBC9716221.1"/>
    <property type="molecule type" value="Genomic_DNA"/>
</dbReference>
<feature type="compositionally biased region" description="Low complexity" evidence="1">
    <location>
        <begin position="138"/>
        <end position="148"/>
    </location>
</feature>
<reference evidence="2 3" key="1">
    <citation type="submission" date="2020-08" db="EMBL/GenBank/DDBJ databases">
        <title>Genemic of Streptomyces polyaspartic.</title>
        <authorList>
            <person name="Liu W."/>
        </authorList>
    </citation>
    <scope>NUCLEOTIDE SEQUENCE [LARGE SCALE GENOMIC DNA]</scope>
    <source>
        <strain evidence="2 3">TRM66268-LWL</strain>
    </source>
</reference>
<protein>
    <submittedName>
        <fullName evidence="2">Uncharacterized protein</fullName>
    </submittedName>
</protein>
<organism evidence="2 3">
    <name type="scientific">Streptomyces polyasparticus</name>
    <dbReference type="NCBI Taxonomy" id="2767826"/>
    <lineage>
        <taxon>Bacteria</taxon>
        <taxon>Bacillati</taxon>
        <taxon>Actinomycetota</taxon>
        <taxon>Actinomycetes</taxon>
        <taxon>Kitasatosporales</taxon>
        <taxon>Streptomycetaceae</taxon>
        <taxon>Streptomyces</taxon>
    </lineage>
</organism>
<evidence type="ECO:0000256" key="1">
    <source>
        <dbReference type="SAM" id="MobiDB-lite"/>
    </source>
</evidence>
<feature type="region of interest" description="Disordered" evidence="1">
    <location>
        <begin position="125"/>
        <end position="148"/>
    </location>
</feature>
<evidence type="ECO:0000313" key="2">
    <source>
        <dbReference type="EMBL" id="MBC9716221.1"/>
    </source>
</evidence>
<evidence type="ECO:0000313" key="3">
    <source>
        <dbReference type="Proteomes" id="UP000642284"/>
    </source>
</evidence>
<accession>A0ABR7SL67</accession>
<dbReference type="Proteomes" id="UP000642284">
    <property type="component" value="Unassembled WGS sequence"/>
</dbReference>
<keyword evidence="3" id="KW-1185">Reference proteome</keyword>
<proteinExistence type="predicted"/>
<gene>
    <name evidence="2" type="ORF">H9Y04_27150</name>
</gene>
<name>A0ABR7SL67_9ACTN</name>
<comment type="caution">
    <text evidence="2">The sequence shown here is derived from an EMBL/GenBank/DDBJ whole genome shotgun (WGS) entry which is preliminary data.</text>
</comment>
<sequence>MSRSSADVEEFCARVREAAEPAYDWQRTGQGFELAVDVPEPSRYVRKRHTYQVVLRPAANTFTITDVVRTQQRGPAGQWSSTVERGRARYRTFSSAVDGSGRQSFRSADGHRLIRGFAEELGWQEEARPRSGWGGSSGTSAAASRPRR</sequence>
<dbReference type="RefSeq" id="WP_187816670.1">
    <property type="nucleotide sequence ID" value="NZ_JACTVJ010000013.1"/>
</dbReference>